<dbReference type="STRING" id="579748.TW81_09870"/>
<protein>
    <submittedName>
        <fullName evidence="1">Uncharacterized protein</fullName>
    </submittedName>
</protein>
<name>A0A0F4NKB2_9VIBR</name>
<dbReference type="Proteomes" id="UP000033673">
    <property type="component" value="Unassembled WGS sequence"/>
</dbReference>
<evidence type="ECO:0000313" key="1">
    <source>
        <dbReference type="EMBL" id="KJY83294.1"/>
    </source>
</evidence>
<dbReference type="EMBL" id="JXXV01000016">
    <property type="protein sequence ID" value="KJY83294.1"/>
    <property type="molecule type" value="Genomic_DNA"/>
</dbReference>
<dbReference type="RefSeq" id="WP_045955532.1">
    <property type="nucleotide sequence ID" value="NZ_JXXV01000016.1"/>
</dbReference>
<dbReference type="PATRIC" id="fig|579748.3.peg.2028"/>
<proteinExistence type="predicted"/>
<comment type="caution">
    <text evidence="1">The sequence shown here is derived from an EMBL/GenBank/DDBJ whole genome shotgun (WGS) entry which is preliminary data.</text>
</comment>
<accession>A0A0F4NKB2</accession>
<dbReference type="AlphaFoldDB" id="A0A0F4NKB2"/>
<keyword evidence="2" id="KW-1185">Reference proteome</keyword>
<sequence>MSLQNKKKLADLKSEASELYSTRNAVRQEKLKGAIEAVKSDFTSYLHGEGFECKDNARISTIEASYKDDIFLYLKYDSPEQGYFGCDTVFELGLQDKNRQRVNKKASAVLFMQTERLPHFSGGGTPADMLLKEIAFHEETLLPALKSIGTSDITGEYVLGEREESRGRDFTKKTIPEFIDALMS</sequence>
<evidence type="ECO:0000313" key="2">
    <source>
        <dbReference type="Proteomes" id="UP000033673"/>
    </source>
</evidence>
<gene>
    <name evidence="1" type="ORF">TW81_09870</name>
</gene>
<organism evidence="1 2">
    <name type="scientific">Vibrio galatheae</name>
    <dbReference type="NCBI Taxonomy" id="579748"/>
    <lineage>
        <taxon>Bacteria</taxon>
        <taxon>Pseudomonadati</taxon>
        <taxon>Pseudomonadota</taxon>
        <taxon>Gammaproteobacteria</taxon>
        <taxon>Vibrionales</taxon>
        <taxon>Vibrionaceae</taxon>
        <taxon>Vibrio</taxon>
    </lineage>
</organism>
<dbReference type="OrthoDB" id="9951955at2"/>
<reference evidence="1 2" key="1">
    <citation type="journal article" date="2015" name="BMC Genomics">
        <title>Genome mining reveals unlocked bioactive potential of marine Gram-negative bacteria.</title>
        <authorList>
            <person name="Machado H."/>
            <person name="Sonnenschein E.C."/>
            <person name="Melchiorsen J."/>
            <person name="Gram L."/>
        </authorList>
    </citation>
    <scope>NUCLEOTIDE SEQUENCE [LARGE SCALE GENOMIC DNA]</scope>
    <source>
        <strain evidence="1 2">S2757</strain>
    </source>
</reference>